<dbReference type="RefSeq" id="WP_150090378.1">
    <property type="nucleotide sequence ID" value="NZ_VWSF01000015.1"/>
</dbReference>
<gene>
    <name evidence="7" type="ORF">F0145_17695</name>
</gene>
<dbReference type="Gene3D" id="2.170.130.10">
    <property type="entry name" value="TonB-dependent receptor, plug domain"/>
    <property type="match status" value="1"/>
</dbReference>
<dbReference type="InterPro" id="IPR039426">
    <property type="entry name" value="TonB-dep_rcpt-like"/>
</dbReference>
<dbReference type="PANTHER" id="PTHR30069">
    <property type="entry name" value="TONB-DEPENDENT OUTER MEMBRANE RECEPTOR"/>
    <property type="match status" value="1"/>
</dbReference>
<dbReference type="Pfam" id="PF13715">
    <property type="entry name" value="CarbopepD_reg_2"/>
    <property type="match status" value="1"/>
</dbReference>
<dbReference type="EMBL" id="VWSF01000015">
    <property type="protein sequence ID" value="KAA5542972.1"/>
    <property type="molecule type" value="Genomic_DNA"/>
</dbReference>
<keyword evidence="7" id="KW-0675">Receptor</keyword>
<keyword evidence="1 4" id="KW-0813">Transport</keyword>
<dbReference type="PANTHER" id="PTHR30069:SF28">
    <property type="entry name" value="TONB-DEPENDENT RECEPTOR YNCD-RELATED"/>
    <property type="match status" value="1"/>
</dbReference>
<keyword evidence="8" id="KW-1185">Reference proteome</keyword>
<keyword evidence="4" id="KW-0812">Transmembrane</keyword>
<keyword evidence="2 4" id="KW-0472">Membrane</keyword>
<accession>A0A5M6D9L5</accession>
<dbReference type="FunFam" id="2.170.130.10:FF:000003">
    <property type="entry name" value="SusC/RagA family TonB-linked outer membrane protein"/>
    <property type="match status" value="1"/>
</dbReference>
<evidence type="ECO:0000256" key="4">
    <source>
        <dbReference type="PROSITE-ProRule" id="PRU01360"/>
    </source>
</evidence>
<dbReference type="InterPro" id="IPR023997">
    <property type="entry name" value="TonB-dep_OMP_SusC/RagA_CS"/>
</dbReference>
<proteinExistence type="inferred from homology"/>
<dbReference type="Gene3D" id="3.55.50.30">
    <property type="match status" value="1"/>
</dbReference>
<dbReference type="SUPFAM" id="SSF49464">
    <property type="entry name" value="Carboxypeptidase regulatory domain-like"/>
    <property type="match status" value="1"/>
</dbReference>
<keyword evidence="4" id="KW-1134">Transmembrane beta strand</keyword>
<dbReference type="NCBIfam" id="TIGR04057">
    <property type="entry name" value="SusC_RagA_signa"/>
    <property type="match status" value="1"/>
</dbReference>
<evidence type="ECO:0000259" key="6">
    <source>
        <dbReference type="Pfam" id="PF07715"/>
    </source>
</evidence>
<protein>
    <submittedName>
        <fullName evidence="7">TonB-dependent receptor plug domain-containing protein</fullName>
    </submittedName>
</protein>
<comment type="subcellular location">
    <subcellularLocation>
        <location evidence="4">Cell outer membrane</location>
        <topology evidence="4">Multi-pass membrane protein</topology>
    </subcellularLocation>
</comment>
<dbReference type="AlphaFoldDB" id="A0A5M6D9L5"/>
<dbReference type="InterPro" id="IPR008969">
    <property type="entry name" value="CarboxyPept-like_regulatory"/>
</dbReference>
<dbReference type="GO" id="GO:0015344">
    <property type="term" value="F:siderophore uptake transmembrane transporter activity"/>
    <property type="evidence" value="ECO:0007669"/>
    <property type="project" value="TreeGrafter"/>
</dbReference>
<evidence type="ECO:0000256" key="2">
    <source>
        <dbReference type="ARBA" id="ARBA00023136"/>
    </source>
</evidence>
<dbReference type="SUPFAM" id="SSF56935">
    <property type="entry name" value="Porins"/>
    <property type="match status" value="1"/>
</dbReference>
<sequence>MEIYLSSTGRFTCPKPKILLGLKLTLVLMLSVFMPVSATVYAQRVTLSEDNVPLAKVLKEIRKQTGYDFFYNEALLQRAKRVSVHVQNVTLEEALEKSFAQQPFVYTIELKTVIIKEAKKAGSSSVVPPINVKGRVVDENNDPLPGATVLVKGTNKGASTNAQGTFTIPDVADDAILEISFVGYLNKEVKAAADLGTISLELNASNLEEVVVVGYGTQKKINLTGAVSVVSATELENRPVVNATQSLQGLVPGLNVNIGGNTKPGQSFNLNVRGMGNISGSDNPYVLVDGLEMSLADVNPNDIESISVLKDASASAIYGSRAAYGVILVTTKKGSAD</sequence>
<comment type="similarity">
    <text evidence="4">Belongs to the TonB-dependent receptor family.</text>
</comment>
<evidence type="ECO:0000259" key="5">
    <source>
        <dbReference type="Pfam" id="PF07660"/>
    </source>
</evidence>
<dbReference type="InterPro" id="IPR011662">
    <property type="entry name" value="Secretin/TonB_short_N"/>
</dbReference>
<evidence type="ECO:0000256" key="1">
    <source>
        <dbReference type="ARBA" id="ARBA00022448"/>
    </source>
</evidence>
<dbReference type="InterPro" id="IPR012910">
    <property type="entry name" value="Plug_dom"/>
</dbReference>
<dbReference type="Pfam" id="PF07660">
    <property type="entry name" value="STN"/>
    <property type="match status" value="1"/>
</dbReference>
<dbReference type="InterPro" id="IPR037066">
    <property type="entry name" value="Plug_dom_sf"/>
</dbReference>
<feature type="domain" description="TonB-dependent receptor plug" evidence="6">
    <location>
        <begin position="220"/>
        <end position="326"/>
    </location>
</feature>
<dbReference type="Proteomes" id="UP000323426">
    <property type="component" value="Unassembled WGS sequence"/>
</dbReference>
<name>A0A5M6D9L5_9BACT</name>
<evidence type="ECO:0000256" key="3">
    <source>
        <dbReference type="ARBA" id="ARBA00023237"/>
    </source>
</evidence>
<evidence type="ECO:0000313" key="7">
    <source>
        <dbReference type="EMBL" id="KAA5542972.1"/>
    </source>
</evidence>
<evidence type="ECO:0000313" key="8">
    <source>
        <dbReference type="Proteomes" id="UP000323426"/>
    </source>
</evidence>
<feature type="domain" description="Secretin/TonB short N-terminal" evidence="5">
    <location>
        <begin position="67"/>
        <end position="115"/>
    </location>
</feature>
<reference evidence="7 8" key="1">
    <citation type="submission" date="2019-09" db="EMBL/GenBank/DDBJ databases">
        <title>Genome sequence and assembly of Adhaeribacter sp.</title>
        <authorList>
            <person name="Chhetri G."/>
        </authorList>
    </citation>
    <scope>NUCLEOTIDE SEQUENCE [LARGE SCALE GENOMIC DNA]</scope>
    <source>
        <strain evidence="7 8">DK36</strain>
    </source>
</reference>
<keyword evidence="3 4" id="KW-0998">Cell outer membrane</keyword>
<dbReference type="Gene3D" id="2.60.40.1120">
    <property type="entry name" value="Carboxypeptidase-like, regulatory domain"/>
    <property type="match status" value="1"/>
</dbReference>
<dbReference type="Pfam" id="PF07715">
    <property type="entry name" value="Plug"/>
    <property type="match status" value="1"/>
</dbReference>
<dbReference type="PROSITE" id="PS52016">
    <property type="entry name" value="TONB_DEPENDENT_REC_3"/>
    <property type="match status" value="1"/>
</dbReference>
<comment type="caution">
    <text evidence="7">The sequence shown here is derived from an EMBL/GenBank/DDBJ whole genome shotgun (WGS) entry which is preliminary data.</text>
</comment>
<dbReference type="GO" id="GO:0009279">
    <property type="term" value="C:cell outer membrane"/>
    <property type="evidence" value="ECO:0007669"/>
    <property type="project" value="UniProtKB-SubCell"/>
</dbReference>
<organism evidence="7 8">
    <name type="scientific">Adhaeribacter rhizoryzae</name>
    <dbReference type="NCBI Taxonomy" id="2607907"/>
    <lineage>
        <taxon>Bacteria</taxon>
        <taxon>Pseudomonadati</taxon>
        <taxon>Bacteroidota</taxon>
        <taxon>Cytophagia</taxon>
        <taxon>Cytophagales</taxon>
        <taxon>Hymenobacteraceae</taxon>
        <taxon>Adhaeribacter</taxon>
    </lineage>
</organism>
<dbReference type="GO" id="GO:0044718">
    <property type="term" value="P:siderophore transmembrane transport"/>
    <property type="evidence" value="ECO:0007669"/>
    <property type="project" value="TreeGrafter"/>
</dbReference>